<evidence type="ECO:0000256" key="1">
    <source>
        <dbReference type="SAM" id="Coils"/>
    </source>
</evidence>
<dbReference type="AlphaFoldDB" id="A0A2A7S8G9"/>
<feature type="coiled-coil region" evidence="1">
    <location>
        <begin position="56"/>
        <end position="97"/>
    </location>
</feature>
<evidence type="ECO:0000313" key="2">
    <source>
        <dbReference type="EMBL" id="PEH40004.1"/>
    </source>
</evidence>
<organism evidence="2 3">
    <name type="scientific">Burkholderia gladioli</name>
    <name type="common">Pseudomonas marginata</name>
    <name type="synonym">Phytomonas marginata</name>
    <dbReference type="NCBI Taxonomy" id="28095"/>
    <lineage>
        <taxon>Bacteria</taxon>
        <taxon>Pseudomonadati</taxon>
        <taxon>Pseudomonadota</taxon>
        <taxon>Betaproteobacteria</taxon>
        <taxon>Burkholderiales</taxon>
        <taxon>Burkholderiaceae</taxon>
        <taxon>Burkholderia</taxon>
    </lineage>
</organism>
<dbReference type="RefSeq" id="WP_098154671.1">
    <property type="nucleotide sequence ID" value="NZ_CADEQH010000013.1"/>
</dbReference>
<evidence type="ECO:0000313" key="3">
    <source>
        <dbReference type="Proteomes" id="UP000220629"/>
    </source>
</evidence>
<sequence length="149" mass="15920">MSLPSLPGLRLGIALAVLAAGGAGYEYTRLLQARLAGATAAASQARQDANARDALIARLTSQVREQDAQRAQLERTRGQVDARLASYQQQLRKLIDENQAIRAWADTALPDDVVRLHASPALAGADDYAQRLRDGDALHAAGNAPAQQR</sequence>
<dbReference type="Proteomes" id="UP000220629">
    <property type="component" value="Unassembled WGS sequence"/>
</dbReference>
<proteinExistence type="predicted"/>
<reference evidence="3" key="1">
    <citation type="submission" date="2017-09" db="EMBL/GenBank/DDBJ databases">
        <title>FDA dAtabase for Regulatory Grade micrObial Sequences (FDA-ARGOS): Supporting development and validation of Infectious Disease Dx tests.</title>
        <authorList>
            <person name="Minogue T."/>
            <person name="Wolcott M."/>
            <person name="Wasieloski L."/>
            <person name="Aguilar W."/>
            <person name="Moore D."/>
            <person name="Tallon L."/>
            <person name="Sadzewicz L."/>
            <person name="Ott S."/>
            <person name="Zhao X."/>
            <person name="Nagaraj S."/>
            <person name="Vavikolanu K."/>
            <person name="Aluvathingal J."/>
            <person name="Nadendla S."/>
            <person name="Sichtig H."/>
        </authorList>
    </citation>
    <scope>NUCLEOTIDE SEQUENCE [LARGE SCALE GENOMIC DNA]</scope>
    <source>
        <strain evidence="3">FDAARGOS_390</strain>
    </source>
</reference>
<gene>
    <name evidence="2" type="ORF">CRM94_37965</name>
</gene>
<keyword evidence="1" id="KW-0175">Coiled coil</keyword>
<protein>
    <submittedName>
        <fullName evidence="2">Protein LYSB</fullName>
    </submittedName>
</protein>
<dbReference type="InterPro" id="IPR020000">
    <property type="entry name" value="Phage_P2_LysB"/>
</dbReference>
<dbReference type="EMBL" id="PDDY01000004">
    <property type="protein sequence ID" value="PEH40004.1"/>
    <property type="molecule type" value="Genomic_DNA"/>
</dbReference>
<name>A0A2A7S8G9_BURGA</name>
<comment type="caution">
    <text evidence="2">The sequence shown here is derived from an EMBL/GenBank/DDBJ whole genome shotgun (WGS) entry which is preliminary data.</text>
</comment>
<accession>A0A2A7S8G9</accession>
<dbReference type="NCBIfam" id="TIGR03495">
    <property type="entry name" value="phage_LysB"/>
    <property type="match status" value="1"/>
</dbReference>